<keyword evidence="6 7" id="KW-0472">Membrane</keyword>
<evidence type="ECO:0000256" key="3">
    <source>
        <dbReference type="ARBA" id="ARBA00022475"/>
    </source>
</evidence>
<evidence type="ECO:0000256" key="1">
    <source>
        <dbReference type="ARBA" id="ARBA00004651"/>
    </source>
</evidence>
<dbReference type="SUPFAM" id="SSF50182">
    <property type="entry name" value="Sm-like ribonucleoproteins"/>
    <property type="match status" value="1"/>
</dbReference>
<evidence type="ECO:0000256" key="5">
    <source>
        <dbReference type="ARBA" id="ARBA00022989"/>
    </source>
</evidence>
<feature type="transmembrane region" description="Helical" evidence="7">
    <location>
        <begin position="26"/>
        <end position="45"/>
    </location>
</feature>
<feature type="domain" description="Mechanosensitive ion channel MscS C-terminal" evidence="9">
    <location>
        <begin position="186"/>
        <end position="269"/>
    </location>
</feature>
<keyword evidence="5 7" id="KW-1133">Transmembrane helix</keyword>
<dbReference type="Pfam" id="PF05552">
    <property type="entry name" value="MS_channel_1st_1"/>
    <property type="match status" value="1"/>
</dbReference>
<dbReference type="Gene3D" id="3.30.70.100">
    <property type="match status" value="1"/>
</dbReference>
<dbReference type="InterPro" id="IPR011014">
    <property type="entry name" value="MscS_channel_TM-2"/>
</dbReference>
<gene>
    <name evidence="10" type="ORF">NEE14_007365</name>
</gene>
<evidence type="ECO:0000256" key="4">
    <source>
        <dbReference type="ARBA" id="ARBA00022692"/>
    </source>
</evidence>
<evidence type="ECO:0000256" key="6">
    <source>
        <dbReference type="ARBA" id="ARBA00023136"/>
    </source>
</evidence>
<protein>
    <submittedName>
        <fullName evidence="10">Mechanosensitive ion channel domain-containing protein</fullName>
    </submittedName>
</protein>
<dbReference type="SUPFAM" id="SSF82689">
    <property type="entry name" value="Mechanosensitive channel protein MscS (YggB), C-terminal domain"/>
    <property type="match status" value="1"/>
</dbReference>
<feature type="transmembrane region" description="Helical" evidence="7">
    <location>
        <begin position="65"/>
        <end position="90"/>
    </location>
</feature>
<dbReference type="InterPro" id="IPR006685">
    <property type="entry name" value="MscS_channel_2nd"/>
</dbReference>
<evidence type="ECO:0000313" key="10">
    <source>
        <dbReference type="EMBL" id="WWV67762.1"/>
    </source>
</evidence>
<dbReference type="Pfam" id="PF00924">
    <property type="entry name" value="MS_channel_2nd"/>
    <property type="match status" value="1"/>
</dbReference>
<dbReference type="PANTHER" id="PTHR30221">
    <property type="entry name" value="SMALL-CONDUCTANCE MECHANOSENSITIVE CHANNEL"/>
    <property type="match status" value="1"/>
</dbReference>
<name>A0ABZ2IP08_9BACT</name>
<dbReference type="Gene3D" id="1.10.287.1260">
    <property type="match status" value="1"/>
</dbReference>
<evidence type="ECO:0000313" key="11">
    <source>
        <dbReference type="Proteomes" id="UP001320603"/>
    </source>
</evidence>
<feature type="transmembrane region" description="Helical" evidence="7">
    <location>
        <begin position="96"/>
        <end position="127"/>
    </location>
</feature>
<reference evidence="10 11" key="1">
    <citation type="submission" date="2024-02" db="EMBL/GenBank/DDBJ databases">
        <title>Whole genome sequencing of Parabacteroides sp. AD58.</title>
        <authorList>
            <person name="Chaplin A.V."/>
            <person name="Pikina A.P."/>
            <person name="Sokolova S.R."/>
            <person name="Korostin D.O."/>
            <person name="Efimov B.A."/>
        </authorList>
    </citation>
    <scope>NUCLEOTIDE SEQUENCE [LARGE SCALE GENOMIC DNA]</scope>
    <source>
        <strain evidence="10 11">AD58</strain>
    </source>
</reference>
<dbReference type="InterPro" id="IPR011066">
    <property type="entry name" value="MscS_channel_C_sf"/>
</dbReference>
<evidence type="ECO:0000256" key="7">
    <source>
        <dbReference type="SAM" id="Phobius"/>
    </source>
</evidence>
<dbReference type="SUPFAM" id="SSF82861">
    <property type="entry name" value="Mechanosensitive channel protein MscS (YggB), transmembrane region"/>
    <property type="match status" value="1"/>
</dbReference>
<organism evidence="10 11">
    <name type="scientific">Parabacteroides absconsus</name>
    <dbReference type="NCBI Taxonomy" id="2951805"/>
    <lineage>
        <taxon>Bacteria</taxon>
        <taxon>Pseudomonadati</taxon>
        <taxon>Bacteroidota</taxon>
        <taxon>Bacteroidia</taxon>
        <taxon>Bacteroidales</taxon>
        <taxon>Tannerellaceae</taxon>
        <taxon>Parabacteroides</taxon>
    </lineage>
</organism>
<accession>A0ABZ2IP08</accession>
<comment type="similarity">
    <text evidence="2">Belongs to the MscS (TC 1.A.23) family.</text>
</comment>
<dbReference type="Pfam" id="PF21082">
    <property type="entry name" value="MS_channel_3rd"/>
    <property type="match status" value="1"/>
</dbReference>
<comment type="subcellular location">
    <subcellularLocation>
        <location evidence="1">Cell membrane</location>
        <topology evidence="1">Multi-pass membrane protein</topology>
    </subcellularLocation>
</comment>
<keyword evidence="3" id="KW-1003">Cell membrane</keyword>
<dbReference type="RefSeq" id="WP_251968763.1">
    <property type="nucleotide sequence ID" value="NZ_CP146284.1"/>
</dbReference>
<dbReference type="PANTHER" id="PTHR30221:SF1">
    <property type="entry name" value="SMALL-CONDUCTANCE MECHANOSENSITIVE CHANNEL"/>
    <property type="match status" value="1"/>
</dbReference>
<dbReference type="PROSITE" id="PS01246">
    <property type="entry name" value="UPF0003"/>
    <property type="match status" value="1"/>
</dbReference>
<keyword evidence="4 7" id="KW-0812">Transmembrane</keyword>
<feature type="domain" description="Mechanosensitive ion channel MscS" evidence="8">
    <location>
        <begin position="115"/>
        <end position="179"/>
    </location>
</feature>
<evidence type="ECO:0000259" key="9">
    <source>
        <dbReference type="Pfam" id="PF21082"/>
    </source>
</evidence>
<dbReference type="InterPro" id="IPR049278">
    <property type="entry name" value="MS_channel_C"/>
</dbReference>
<proteinExistence type="inferred from homology"/>
<dbReference type="InterPro" id="IPR045275">
    <property type="entry name" value="MscS_archaea/bacteria_type"/>
</dbReference>
<dbReference type="EMBL" id="CP146284">
    <property type="protein sequence ID" value="WWV67762.1"/>
    <property type="molecule type" value="Genomic_DNA"/>
</dbReference>
<evidence type="ECO:0000259" key="8">
    <source>
        <dbReference type="Pfam" id="PF00924"/>
    </source>
</evidence>
<dbReference type="InterPro" id="IPR023408">
    <property type="entry name" value="MscS_beta-dom_sf"/>
</dbReference>
<dbReference type="InterPro" id="IPR010920">
    <property type="entry name" value="LSM_dom_sf"/>
</dbReference>
<sequence length="281" mass="30895">MMLLEVIETGSKLSRVLDSLVEQGAALGWTLIKALLVFIVGRFLISMINKLVQRVLLKRKIDPSIKTFVGSLIHIILMILLIISVVGALGVQTASFAALLASAGVAIGMALSGNLSNFAGGLIILIFKPYKVGDFIEAQGLSGTVREIQIFHTVLTTTDNKVIYIPNGSLSSSAVVNYSYQEVRRVDWTFGVEYGTDYAKVKGVLEDILAKDERILQEPAAPFVAMSQLADSSVNYVVRVWVKSPDYWNVYYGITRTVYERFNAEGIGFPFPQLTIHQAKD</sequence>
<dbReference type="Proteomes" id="UP001320603">
    <property type="component" value="Chromosome"/>
</dbReference>
<dbReference type="Gene3D" id="2.30.30.60">
    <property type="match status" value="1"/>
</dbReference>
<evidence type="ECO:0000256" key="2">
    <source>
        <dbReference type="ARBA" id="ARBA00008017"/>
    </source>
</evidence>
<dbReference type="InterPro" id="IPR008910">
    <property type="entry name" value="MSC_TM_helix"/>
</dbReference>
<dbReference type="InterPro" id="IPR006686">
    <property type="entry name" value="MscS_channel_CS"/>
</dbReference>
<keyword evidence="11" id="KW-1185">Reference proteome</keyword>